<dbReference type="eggNOG" id="KOG0501">
    <property type="taxonomic scope" value="Eukaryota"/>
</dbReference>
<name>W7XA66_TETTS</name>
<dbReference type="KEGG" id="tet:TTHERM_000188739"/>
<gene>
    <name evidence="1" type="ORF">TTHERM_000188739</name>
</gene>
<protein>
    <submittedName>
        <fullName evidence="1">Cyclic nucleotide-binding domain protein</fullName>
    </submittedName>
</protein>
<dbReference type="GeneID" id="24437709"/>
<sequence>MILKSNIAFEDKSSNVSITKIQDHLGSTHKICFPTYNIYEKEDDQSQSRNNKKILFNHNDHSDLEQTKYKKQDSINYDQDFYLSQKSFKDQQFNFAEKQYSELINFKDATFSNDKNYQDQKTLIPNGSNDVSIEPTEQKPFDNEKTVRKQRQQRQLEFIQILRNNIGFSNDIWRKRGFGVLQKLIFFSQRLMSVSITKKFRKIQKRQVDIINDRSAFYEIYRYDDYFDKDVQIILSTSTFNKIFLTYKNRSHH</sequence>
<evidence type="ECO:0000313" key="1">
    <source>
        <dbReference type="EMBL" id="EWS74232.1"/>
    </source>
</evidence>
<dbReference type="AlphaFoldDB" id="W7XA66"/>
<dbReference type="EMBL" id="GG662693">
    <property type="protein sequence ID" value="EWS74232.1"/>
    <property type="molecule type" value="Genomic_DNA"/>
</dbReference>
<accession>W7XA66</accession>
<dbReference type="RefSeq" id="XP_012653205.1">
    <property type="nucleotide sequence ID" value="XM_012797751.1"/>
</dbReference>
<evidence type="ECO:0000313" key="2">
    <source>
        <dbReference type="Proteomes" id="UP000009168"/>
    </source>
</evidence>
<proteinExistence type="predicted"/>
<dbReference type="InParanoid" id="W7XA66"/>
<keyword evidence="2" id="KW-1185">Reference proteome</keyword>
<organism evidence="1 2">
    <name type="scientific">Tetrahymena thermophila (strain SB210)</name>
    <dbReference type="NCBI Taxonomy" id="312017"/>
    <lineage>
        <taxon>Eukaryota</taxon>
        <taxon>Sar</taxon>
        <taxon>Alveolata</taxon>
        <taxon>Ciliophora</taxon>
        <taxon>Intramacronucleata</taxon>
        <taxon>Oligohymenophorea</taxon>
        <taxon>Hymenostomatida</taxon>
        <taxon>Tetrahymenina</taxon>
        <taxon>Tetrahymenidae</taxon>
        <taxon>Tetrahymena</taxon>
    </lineage>
</organism>
<reference evidence="2" key="1">
    <citation type="journal article" date="2006" name="PLoS Biol.">
        <title>Macronuclear genome sequence of the ciliate Tetrahymena thermophila, a model eukaryote.</title>
        <authorList>
            <person name="Eisen J.A."/>
            <person name="Coyne R.S."/>
            <person name="Wu M."/>
            <person name="Wu D."/>
            <person name="Thiagarajan M."/>
            <person name="Wortman J.R."/>
            <person name="Badger J.H."/>
            <person name="Ren Q."/>
            <person name="Amedeo P."/>
            <person name="Jones K.M."/>
            <person name="Tallon L.J."/>
            <person name="Delcher A.L."/>
            <person name="Salzberg S.L."/>
            <person name="Silva J.C."/>
            <person name="Haas B.J."/>
            <person name="Majoros W.H."/>
            <person name="Farzad M."/>
            <person name="Carlton J.M."/>
            <person name="Smith R.K. Jr."/>
            <person name="Garg J."/>
            <person name="Pearlman R.E."/>
            <person name="Karrer K.M."/>
            <person name="Sun L."/>
            <person name="Manning G."/>
            <person name="Elde N.C."/>
            <person name="Turkewitz A.P."/>
            <person name="Asai D.J."/>
            <person name="Wilkes D.E."/>
            <person name="Wang Y."/>
            <person name="Cai H."/>
            <person name="Collins K."/>
            <person name="Stewart B.A."/>
            <person name="Lee S.R."/>
            <person name="Wilamowska K."/>
            <person name="Weinberg Z."/>
            <person name="Ruzzo W.L."/>
            <person name="Wloga D."/>
            <person name="Gaertig J."/>
            <person name="Frankel J."/>
            <person name="Tsao C.-C."/>
            <person name="Gorovsky M.A."/>
            <person name="Keeling P.J."/>
            <person name="Waller R.F."/>
            <person name="Patron N.J."/>
            <person name="Cherry J.M."/>
            <person name="Stover N.A."/>
            <person name="Krieger C.J."/>
            <person name="del Toro C."/>
            <person name="Ryder H.F."/>
            <person name="Williamson S.C."/>
            <person name="Barbeau R.A."/>
            <person name="Hamilton E.P."/>
            <person name="Orias E."/>
        </authorList>
    </citation>
    <scope>NUCLEOTIDE SEQUENCE [LARGE SCALE GENOMIC DNA]</scope>
    <source>
        <strain evidence="2">SB210</strain>
    </source>
</reference>
<dbReference type="Proteomes" id="UP000009168">
    <property type="component" value="Unassembled WGS sequence"/>
</dbReference>